<comment type="caution">
    <text evidence="1">The sequence shown here is derived from an EMBL/GenBank/DDBJ whole genome shotgun (WGS) entry which is preliminary data.</text>
</comment>
<evidence type="ECO:0000313" key="2">
    <source>
        <dbReference type="Proteomes" id="UP001286174"/>
    </source>
</evidence>
<accession>A0AB35U7T8</accession>
<protein>
    <submittedName>
        <fullName evidence="1">MBL fold metallo-hydrolase</fullName>
    </submittedName>
</protein>
<evidence type="ECO:0000313" key="1">
    <source>
        <dbReference type="EMBL" id="MDX8419309.1"/>
    </source>
</evidence>
<dbReference type="InterPro" id="IPR036866">
    <property type="entry name" value="RibonucZ/Hydroxyglut_hydro"/>
</dbReference>
<organism evidence="1 2">
    <name type="scientific">Grylomicrobium aquisgranensis</name>
    <dbReference type="NCBI Taxonomy" id="2926318"/>
    <lineage>
        <taxon>Bacteria</taxon>
        <taxon>Bacillati</taxon>
        <taxon>Bacillota</taxon>
        <taxon>Erysipelotrichia</taxon>
        <taxon>Erysipelotrichales</taxon>
        <taxon>Erysipelotrichaceae</taxon>
        <taxon>Grylomicrobium</taxon>
    </lineage>
</organism>
<dbReference type="Proteomes" id="UP001286174">
    <property type="component" value="Unassembled WGS sequence"/>
</dbReference>
<sequence length="211" mass="24258">MIITPIVHSAFLVETQDCNLLFDWAMGTLPSLDSGKPLYVFVSHSHSDHYNPRIFSLPAKKFILSDEIQEKQAQREDVIHIAAHQSIELDGMHITSLASNDLGCAFVIDTKQGSIYHAGDLNNWWWDGDAEDQRSADFYHKELSRIKGKHFVCAMIPYDLRIKQPGFGIRDFLEYCSADRIYPMHWNASKQEVMQRIKTDPVMKGVRNVYI</sequence>
<reference evidence="1 2" key="1">
    <citation type="submission" date="2022-03" db="EMBL/GenBank/DDBJ databases">
        <title>Novel taxa within the pig intestine.</title>
        <authorList>
            <person name="Wylensek D."/>
            <person name="Bishof K."/>
            <person name="Afrizal A."/>
            <person name="Clavel T."/>
        </authorList>
    </citation>
    <scope>NUCLEOTIDE SEQUENCE [LARGE SCALE GENOMIC DNA]</scope>
    <source>
        <strain evidence="1 2">CLA-KB-P133</strain>
    </source>
</reference>
<dbReference type="PANTHER" id="PTHR43546:SF4">
    <property type="entry name" value="UPF0282 PROTEIN MJ1629"/>
    <property type="match status" value="1"/>
</dbReference>
<name>A0AB35U7T8_9FIRM</name>
<dbReference type="PANTHER" id="PTHR43546">
    <property type="entry name" value="UPF0173 METAL-DEPENDENT HYDROLASE MJ1163-RELATED"/>
    <property type="match status" value="1"/>
</dbReference>
<dbReference type="AlphaFoldDB" id="A0AB35U7T8"/>
<keyword evidence="2" id="KW-1185">Reference proteome</keyword>
<dbReference type="Pfam" id="PF13483">
    <property type="entry name" value="Lactamase_B_3"/>
    <property type="match status" value="1"/>
</dbReference>
<proteinExistence type="predicted"/>
<dbReference type="SUPFAM" id="SSF56281">
    <property type="entry name" value="Metallo-hydrolase/oxidoreductase"/>
    <property type="match status" value="1"/>
</dbReference>
<dbReference type="EMBL" id="JALBUR010000007">
    <property type="protein sequence ID" value="MDX8419309.1"/>
    <property type="molecule type" value="Genomic_DNA"/>
</dbReference>
<dbReference type="Gene3D" id="3.60.15.10">
    <property type="entry name" value="Ribonuclease Z/Hydroxyacylglutathione hydrolase-like"/>
    <property type="match status" value="1"/>
</dbReference>
<dbReference type="InterPro" id="IPR050114">
    <property type="entry name" value="UPF0173_UPF0282_UlaG_hydrolase"/>
</dbReference>
<gene>
    <name evidence="1" type="ORF">MOZ60_04275</name>
</gene>
<dbReference type="RefSeq" id="WP_370595775.1">
    <property type="nucleotide sequence ID" value="NZ_JALBUR010000007.1"/>
</dbReference>